<dbReference type="InterPro" id="IPR050155">
    <property type="entry name" value="HAD-like_hydrolase_sf"/>
</dbReference>
<evidence type="ECO:0000313" key="1">
    <source>
        <dbReference type="EMBL" id="MBD1321478.1"/>
    </source>
</evidence>
<protein>
    <submittedName>
        <fullName evidence="1">HAD hydrolase-like protein</fullName>
    </submittedName>
</protein>
<accession>A0ABR7WGB4</accession>
<dbReference type="SFLD" id="SFLDG01129">
    <property type="entry name" value="C1.5:_HAD__Beta-PGM__Phosphata"/>
    <property type="match status" value="1"/>
</dbReference>
<dbReference type="SFLD" id="SFLDS00003">
    <property type="entry name" value="Haloacid_Dehalogenase"/>
    <property type="match status" value="1"/>
</dbReference>
<dbReference type="Gene3D" id="3.40.50.1000">
    <property type="entry name" value="HAD superfamily/HAD-like"/>
    <property type="match status" value="1"/>
</dbReference>
<dbReference type="PANTHER" id="PTHR43434:SF1">
    <property type="entry name" value="PHOSPHOGLYCOLATE PHOSPHATASE"/>
    <property type="match status" value="1"/>
</dbReference>
<dbReference type="Pfam" id="PF13419">
    <property type="entry name" value="HAD_2"/>
    <property type="match status" value="1"/>
</dbReference>
<dbReference type="EMBL" id="JACWMS010000003">
    <property type="protein sequence ID" value="MBD1321478.1"/>
    <property type="molecule type" value="Genomic_DNA"/>
</dbReference>
<evidence type="ECO:0000313" key="2">
    <source>
        <dbReference type="Proteomes" id="UP000602395"/>
    </source>
</evidence>
<dbReference type="PRINTS" id="PR00413">
    <property type="entry name" value="HADHALOGNASE"/>
</dbReference>
<gene>
    <name evidence="1" type="ORF">IDF66_17980</name>
</gene>
<dbReference type="PANTHER" id="PTHR43434">
    <property type="entry name" value="PHOSPHOGLYCOLATE PHOSPHATASE"/>
    <property type="match status" value="1"/>
</dbReference>
<dbReference type="InterPro" id="IPR036412">
    <property type="entry name" value="HAD-like_sf"/>
</dbReference>
<dbReference type="RefSeq" id="WP_164307200.1">
    <property type="nucleotide sequence ID" value="NZ_BAABAD010000005.1"/>
</dbReference>
<dbReference type="SFLD" id="SFLDG01135">
    <property type="entry name" value="C1.5.6:_HAD__Beta-PGM__Phospha"/>
    <property type="match status" value="1"/>
</dbReference>
<dbReference type="InterPro" id="IPR023198">
    <property type="entry name" value="PGP-like_dom2"/>
</dbReference>
<proteinExistence type="predicted"/>
<comment type="caution">
    <text evidence="1">The sequence shown here is derived from an EMBL/GenBank/DDBJ whole genome shotgun (WGS) entry which is preliminary data.</text>
</comment>
<dbReference type="SUPFAM" id="SSF56784">
    <property type="entry name" value="HAD-like"/>
    <property type="match status" value="1"/>
</dbReference>
<name>A0ABR7WGB4_9ACTN</name>
<dbReference type="InterPro" id="IPR006439">
    <property type="entry name" value="HAD-SF_hydro_IA"/>
</dbReference>
<organism evidence="1 2">
    <name type="scientific">Gordonia hankookensis</name>
    <dbReference type="NCBI Taxonomy" id="589403"/>
    <lineage>
        <taxon>Bacteria</taxon>
        <taxon>Bacillati</taxon>
        <taxon>Actinomycetota</taxon>
        <taxon>Actinomycetes</taxon>
        <taxon>Mycobacteriales</taxon>
        <taxon>Gordoniaceae</taxon>
        <taxon>Gordonia</taxon>
    </lineage>
</organism>
<sequence>MSTPTTASTVDTRSRLPTRGVLFDLDGTLIDSRYAIIEAYRATFENELGRPLPTELEDPSAIMAPRPPEIFARYSDQEPLELENAYGRHYETDAFRRVEPYPGLRDTLSVLVGRGITVGIVTNKRMSRVRRDFDHLGLDATIFATIVTADDTAERKPHPAPVLLGLQRGGLDPAHAWYVGDGPQDIRSGAAAGTGTVGAAYGYYGPERLADHRPDHLLHSLRDLLDLV</sequence>
<keyword evidence="2" id="KW-1185">Reference proteome</keyword>
<dbReference type="InterPro" id="IPR041492">
    <property type="entry name" value="HAD_2"/>
</dbReference>
<dbReference type="InterPro" id="IPR023214">
    <property type="entry name" value="HAD_sf"/>
</dbReference>
<reference evidence="1 2" key="1">
    <citation type="submission" date="2020-09" db="EMBL/GenBank/DDBJ databases">
        <title>Novel species in genus Gordonia.</title>
        <authorList>
            <person name="Zhang G."/>
        </authorList>
    </citation>
    <scope>NUCLEOTIDE SEQUENCE [LARGE SCALE GENOMIC DNA]</scope>
    <source>
        <strain evidence="1 2">ON-33</strain>
    </source>
</reference>
<dbReference type="Proteomes" id="UP000602395">
    <property type="component" value="Unassembled WGS sequence"/>
</dbReference>
<dbReference type="Gene3D" id="1.10.150.240">
    <property type="entry name" value="Putative phosphatase, domain 2"/>
    <property type="match status" value="1"/>
</dbReference>